<dbReference type="AlphaFoldDB" id="A0A839F6V9"/>
<evidence type="ECO:0000313" key="2">
    <source>
        <dbReference type="EMBL" id="MBA8889278.1"/>
    </source>
</evidence>
<evidence type="ECO:0000256" key="1">
    <source>
        <dbReference type="SAM" id="SignalP"/>
    </source>
</evidence>
<evidence type="ECO:0000313" key="3">
    <source>
        <dbReference type="Proteomes" id="UP000550401"/>
    </source>
</evidence>
<feature type="signal peptide" evidence="1">
    <location>
        <begin position="1"/>
        <end position="27"/>
    </location>
</feature>
<sequence length="804" mass="83991">MDWLQPLRRALSCCAFLFFAGIGGASAATIVTVGSGCTYASLQAAIDAIHDTGPTYEMHVRAGYVGPPISYSNKSIWIFGGYPSCNAAEPIPFDGTNFGDLSTIDGSLNPGHPGIEVSGNARLAVHNFNIHNATHPGANGGGISYNGSGAHAFLAIQSTNINHNSAERGAGVFFRSTATDSAMSIEHHTWLEFNTASLSGGGIRLEGNVRLTMVDTPVSISNNRVTCNADTCAGGGLELRDQSVANIGSPGWNGQAVIFNNYALEGGGVAVANNAALNLYTTVAGQRARIDGNSGYFGGGVYVATSGGTPTVCLAGGGIDGNQTQGRGGSAIYVSTGGATHIYADSTDPECNPSGLPLFAGCVANQPCNTMNLNTDSEAGSMIWLDQGISAAIYLRHIEMRSNSGGYLVQDWANGDWQLSDCAIGANQMSQALVETWHNTLALVQCSIAGNAIASGKKVLKEDHAAPSSKFSLWNTIVWEPNNPTLGGTGHSVRNVIAPDSALWNPADFALYTNVSAADPQFVNVGTGDLHLMDASPAIDAAPSGTQYDLDNNPRGVDVAQGSGSPNLGTVDLGAYEVQHVATGVPVTFPPDETFDELGPVMTLPANWTTVSTHSESVWVLANDQADTGTYSAFAPDAHLANDATLTTTPFHVVHGGQVSFRHRVGLEAQDNVTAYDGARLEIRIGDEADFHEITEAGGQIVQGGYDHVIAQGVGNALPGAGVWSGDAPYASVLVALPHAANGQDVTLRWRVVTDQNNGWSGYWLDSIHVDPDDGQTDLDDDIFEDGFDPLPALRASPSSWLRG</sequence>
<dbReference type="RefSeq" id="WP_182532319.1">
    <property type="nucleotide sequence ID" value="NZ_JACGXL010000006.1"/>
</dbReference>
<protein>
    <recommendedName>
        <fullName evidence="4">Outer membrane repeat protein</fullName>
    </recommendedName>
</protein>
<organism evidence="2 3">
    <name type="scientific">Dokdonella fugitiva</name>
    <dbReference type="NCBI Taxonomy" id="328517"/>
    <lineage>
        <taxon>Bacteria</taxon>
        <taxon>Pseudomonadati</taxon>
        <taxon>Pseudomonadota</taxon>
        <taxon>Gammaproteobacteria</taxon>
        <taxon>Lysobacterales</taxon>
        <taxon>Rhodanobacteraceae</taxon>
        <taxon>Dokdonella</taxon>
    </lineage>
</organism>
<feature type="chain" id="PRO_5032421845" description="Outer membrane repeat protein" evidence="1">
    <location>
        <begin position="28"/>
        <end position="804"/>
    </location>
</feature>
<accession>A0A839F6V9</accession>
<gene>
    <name evidence="2" type="ORF">FHW12_003521</name>
</gene>
<comment type="caution">
    <text evidence="2">The sequence shown here is derived from an EMBL/GenBank/DDBJ whole genome shotgun (WGS) entry which is preliminary data.</text>
</comment>
<name>A0A839F6V9_9GAMM</name>
<dbReference type="SUPFAM" id="SSF51126">
    <property type="entry name" value="Pectin lyase-like"/>
    <property type="match status" value="2"/>
</dbReference>
<reference evidence="2 3" key="1">
    <citation type="submission" date="2020-07" db="EMBL/GenBank/DDBJ databases">
        <title>Genomic Encyclopedia of Type Strains, Phase IV (KMG-V): Genome sequencing to study the core and pangenomes of soil and plant-associated prokaryotes.</title>
        <authorList>
            <person name="Whitman W."/>
        </authorList>
    </citation>
    <scope>NUCLEOTIDE SEQUENCE [LARGE SCALE GENOMIC DNA]</scope>
    <source>
        <strain evidence="2 3">RH2WT43</strain>
    </source>
</reference>
<proteinExistence type="predicted"/>
<keyword evidence="1" id="KW-0732">Signal</keyword>
<dbReference type="InterPro" id="IPR011050">
    <property type="entry name" value="Pectin_lyase_fold/virulence"/>
</dbReference>
<dbReference type="EMBL" id="JACGXL010000006">
    <property type="protein sequence ID" value="MBA8889278.1"/>
    <property type="molecule type" value="Genomic_DNA"/>
</dbReference>
<keyword evidence="3" id="KW-1185">Reference proteome</keyword>
<dbReference type="Proteomes" id="UP000550401">
    <property type="component" value="Unassembled WGS sequence"/>
</dbReference>
<evidence type="ECO:0008006" key="4">
    <source>
        <dbReference type="Google" id="ProtNLM"/>
    </source>
</evidence>
<dbReference type="Gene3D" id="2.60.120.260">
    <property type="entry name" value="Galactose-binding domain-like"/>
    <property type="match status" value="1"/>
</dbReference>